<evidence type="ECO:0000313" key="1">
    <source>
        <dbReference type="EMBL" id="TWV33550.1"/>
    </source>
</evidence>
<keyword evidence="2" id="KW-1185">Reference proteome</keyword>
<dbReference type="AlphaFoldDB" id="A0A5C6IXR0"/>
<protein>
    <submittedName>
        <fullName evidence="1">Uncharacterized protein</fullName>
    </submittedName>
</protein>
<dbReference type="EMBL" id="VOGW01000180">
    <property type="protein sequence ID" value="TWV33550.1"/>
    <property type="molecule type" value="Genomic_DNA"/>
</dbReference>
<organism evidence="1 2">
    <name type="scientific">Streptomyces misionensis</name>
    <dbReference type="NCBI Taxonomy" id="67331"/>
    <lineage>
        <taxon>Bacteria</taxon>
        <taxon>Bacillati</taxon>
        <taxon>Actinomycetota</taxon>
        <taxon>Actinomycetes</taxon>
        <taxon>Kitasatosporales</taxon>
        <taxon>Streptomycetaceae</taxon>
        <taxon>Streptomyces</taxon>
    </lineage>
</organism>
<gene>
    <name evidence="1" type="ORF">FRZ03_30050</name>
</gene>
<accession>A0A5C6IXR0</accession>
<dbReference type="Proteomes" id="UP000320481">
    <property type="component" value="Unassembled WGS sequence"/>
</dbReference>
<name>A0A5C6IXR0_9ACTN</name>
<proteinExistence type="predicted"/>
<reference evidence="1" key="1">
    <citation type="journal article" date="2019" name="Microbiol. Resour. Announc.">
        <title>Draft Genomic Sequences of Streptomyces misionensis and Streptomyces albidoflavus, bacteria applied for phytopathogen biocontrol.</title>
        <authorList>
            <person name="Pylro V."/>
            <person name="Dias A."/>
            <person name="Andreote F."/>
            <person name="Varani A."/>
            <person name="Andreote C."/>
            <person name="Bernardo E."/>
            <person name="Martins T."/>
        </authorList>
    </citation>
    <scope>NUCLEOTIDE SEQUENCE [LARGE SCALE GENOMIC DNA]</scope>
    <source>
        <strain evidence="1">66</strain>
    </source>
</reference>
<evidence type="ECO:0000313" key="2">
    <source>
        <dbReference type="Proteomes" id="UP000320481"/>
    </source>
</evidence>
<sequence length="210" mass="21757">MAKVKADGFAAVGGGPGRVPVGAGVPVLQRLAGDGSRVMELTTSSAPVVVGIAHHGRGHFVVDALDGRMRSGSQLVYTDGPFACRALVNADDRPVRALRIDADGPWVVEVTGLDDAVVLQGHAERGASDVLRYEGGPAVARLRYAGAPRSDGGCFLVDTFEPDGSGFLDELANHVGPWTGEVPLTGPCLIHAQSDGPWSIGVRPLAGQLY</sequence>
<comment type="caution">
    <text evidence="1">The sequence shown here is derived from an EMBL/GenBank/DDBJ whole genome shotgun (WGS) entry which is preliminary data.</text>
</comment>